<evidence type="ECO:0000256" key="1">
    <source>
        <dbReference type="SAM" id="SignalP"/>
    </source>
</evidence>
<feature type="chain" id="PRO_5045648374" evidence="1">
    <location>
        <begin position="24"/>
        <end position="115"/>
    </location>
</feature>
<accession>A0ABU3KVG9</accession>
<dbReference type="EMBL" id="JANFPJ010000005">
    <property type="protein sequence ID" value="MDT7525125.1"/>
    <property type="molecule type" value="Genomic_DNA"/>
</dbReference>
<reference evidence="2 3" key="1">
    <citation type="submission" date="2022-07" db="EMBL/GenBank/DDBJ databases">
        <title>Pseudidiomarina sp. nov, a marine bacterium isolated from Pacific Ocean.</title>
        <authorList>
            <person name="Wang Y."/>
        </authorList>
    </citation>
    <scope>NUCLEOTIDE SEQUENCE [LARGE SCALE GENOMIC DNA]</scope>
    <source>
        <strain evidence="2 3">GXY010</strain>
    </source>
</reference>
<dbReference type="InterPro" id="IPR038125">
    <property type="entry name" value="HTHP_sf"/>
</dbReference>
<dbReference type="Gene3D" id="6.10.80.10">
    <property type="entry name" value="Hexameric tyrosine-coordinated heme protein (HTHP)"/>
    <property type="match status" value="1"/>
</dbReference>
<sequence length="115" mass="12828">MRQLLLISFFSVFMIAAATPVQAQDKSQPWLPSLITETPQQGFELAVKLARKGVTSTQSNKEVLFRERDKYSNNAEDLMMASQVIALHYQTIAAANNYWRSTSLLLVPSKGAPPN</sequence>
<keyword evidence="1" id="KW-0732">Signal</keyword>
<comment type="caution">
    <text evidence="2">The sequence shown here is derived from an EMBL/GenBank/DDBJ whole genome shotgun (WGS) entry which is preliminary data.</text>
</comment>
<name>A0ABU3KVG9_9GAMM</name>
<evidence type="ECO:0000313" key="3">
    <source>
        <dbReference type="Proteomes" id="UP001305027"/>
    </source>
</evidence>
<organism evidence="2 3">
    <name type="scientific">Pseudidiomarina fusca</name>
    <dbReference type="NCBI Taxonomy" id="2965078"/>
    <lineage>
        <taxon>Bacteria</taxon>
        <taxon>Pseudomonadati</taxon>
        <taxon>Pseudomonadota</taxon>
        <taxon>Gammaproteobacteria</taxon>
        <taxon>Alteromonadales</taxon>
        <taxon>Idiomarinaceae</taxon>
        <taxon>Pseudidiomarina</taxon>
    </lineage>
</organism>
<evidence type="ECO:0000313" key="2">
    <source>
        <dbReference type="EMBL" id="MDT7525125.1"/>
    </source>
</evidence>
<proteinExistence type="predicted"/>
<protein>
    <submittedName>
        <fullName evidence="2">Hexameric tyrosine-coordinated heme protein</fullName>
    </submittedName>
</protein>
<dbReference type="Pfam" id="PF11534">
    <property type="entry name" value="HTHP"/>
    <property type="match status" value="1"/>
</dbReference>
<gene>
    <name evidence="2" type="ORF">NOG12_03315</name>
</gene>
<feature type="signal peptide" evidence="1">
    <location>
        <begin position="1"/>
        <end position="23"/>
    </location>
</feature>
<keyword evidence="3" id="KW-1185">Reference proteome</keyword>
<dbReference type="InterPro" id="IPR021111">
    <property type="entry name" value="Hexamer_Tyr-coord_heme_pr_HTHP"/>
</dbReference>
<dbReference type="RefSeq" id="WP_228759563.1">
    <property type="nucleotide sequence ID" value="NZ_JANFPJ010000005.1"/>
</dbReference>
<dbReference type="Proteomes" id="UP001305027">
    <property type="component" value="Unassembled WGS sequence"/>
</dbReference>